<dbReference type="GeneID" id="64602259"/>
<name>A0A9P7ASY2_9AGAM</name>
<dbReference type="PANTHER" id="PTHR33353">
    <property type="entry name" value="PUTATIVE (AFU_ORTHOLOGUE AFUA_1G12560)-RELATED"/>
    <property type="match status" value="1"/>
</dbReference>
<dbReference type="InterPro" id="IPR049892">
    <property type="entry name" value="AA9"/>
</dbReference>
<evidence type="ECO:0000256" key="12">
    <source>
        <dbReference type="ARBA" id="ARBA00023326"/>
    </source>
</evidence>
<comment type="subcellular location">
    <subcellularLocation>
        <location evidence="2">Secreted</location>
    </subcellularLocation>
</comment>
<dbReference type="EMBL" id="JABBWE010000024">
    <property type="protein sequence ID" value="KAG1794825.1"/>
    <property type="molecule type" value="Genomic_DNA"/>
</dbReference>
<keyword evidence="6" id="KW-0136">Cellulose degradation</keyword>
<proteinExistence type="inferred from homology"/>
<evidence type="ECO:0000256" key="8">
    <source>
        <dbReference type="ARBA" id="ARBA00023008"/>
    </source>
</evidence>
<feature type="domain" description="Auxiliary Activity family 9 catalytic" evidence="16">
    <location>
        <begin position="11"/>
        <end position="58"/>
    </location>
</feature>
<protein>
    <recommendedName>
        <fullName evidence="15">lytic cellulose monooxygenase (C4-dehydrogenating)</fullName>
        <ecNumber evidence="15">1.14.99.56</ecNumber>
    </recommendedName>
</protein>
<evidence type="ECO:0000256" key="4">
    <source>
        <dbReference type="ARBA" id="ARBA00022723"/>
    </source>
</evidence>
<dbReference type="PANTHER" id="PTHR33353:SF10">
    <property type="entry name" value="ENDO-BETA-1,4-GLUCANASE D"/>
    <property type="match status" value="1"/>
</dbReference>
<reference evidence="17" key="1">
    <citation type="journal article" date="2020" name="New Phytol.">
        <title>Comparative genomics reveals dynamic genome evolution in host specialist ectomycorrhizal fungi.</title>
        <authorList>
            <person name="Lofgren L.A."/>
            <person name="Nguyen N.H."/>
            <person name="Vilgalys R."/>
            <person name="Ruytinx J."/>
            <person name="Liao H.L."/>
            <person name="Branco S."/>
            <person name="Kuo A."/>
            <person name="LaButti K."/>
            <person name="Lipzen A."/>
            <person name="Andreopoulos W."/>
            <person name="Pangilinan J."/>
            <person name="Riley R."/>
            <person name="Hundley H."/>
            <person name="Na H."/>
            <person name="Barry K."/>
            <person name="Grigoriev I.V."/>
            <person name="Stajich J.E."/>
            <person name="Kennedy P.G."/>
        </authorList>
    </citation>
    <scope>NUCLEOTIDE SEQUENCE</scope>
    <source>
        <strain evidence="17">S12</strain>
    </source>
</reference>
<evidence type="ECO:0000256" key="2">
    <source>
        <dbReference type="ARBA" id="ARBA00004613"/>
    </source>
</evidence>
<keyword evidence="9" id="KW-0503">Monooxygenase</keyword>
<dbReference type="OrthoDB" id="4849160at2759"/>
<keyword evidence="10" id="KW-1015">Disulfide bond</keyword>
<comment type="cofactor">
    <cofactor evidence="1">
        <name>Cu(2+)</name>
        <dbReference type="ChEBI" id="CHEBI:29036"/>
    </cofactor>
</comment>
<dbReference type="EC" id="1.14.99.56" evidence="15"/>
<evidence type="ECO:0000256" key="7">
    <source>
        <dbReference type="ARBA" id="ARBA00023002"/>
    </source>
</evidence>
<evidence type="ECO:0000256" key="13">
    <source>
        <dbReference type="ARBA" id="ARBA00044502"/>
    </source>
</evidence>
<keyword evidence="12" id="KW-0624">Polysaccharide degradation</keyword>
<dbReference type="GO" id="GO:0005576">
    <property type="term" value="C:extracellular region"/>
    <property type="evidence" value="ECO:0007669"/>
    <property type="project" value="UniProtKB-SubCell"/>
</dbReference>
<evidence type="ECO:0000256" key="1">
    <source>
        <dbReference type="ARBA" id="ARBA00001973"/>
    </source>
</evidence>
<dbReference type="GO" id="GO:0030245">
    <property type="term" value="P:cellulose catabolic process"/>
    <property type="evidence" value="ECO:0007669"/>
    <property type="project" value="UniProtKB-KW"/>
</dbReference>
<evidence type="ECO:0000259" key="16">
    <source>
        <dbReference type="Pfam" id="PF03443"/>
    </source>
</evidence>
<keyword evidence="4" id="KW-0479">Metal-binding</keyword>
<evidence type="ECO:0000256" key="14">
    <source>
        <dbReference type="ARBA" id="ARBA00045077"/>
    </source>
</evidence>
<dbReference type="GO" id="GO:0004497">
    <property type="term" value="F:monooxygenase activity"/>
    <property type="evidence" value="ECO:0007669"/>
    <property type="project" value="UniProtKB-KW"/>
</dbReference>
<dbReference type="RefSeq" id="XP_041160864.1">
    <property type="nucleotide sequence ID" value="XM_041308495.1"/>
</dbReference>
<evidence type="ECO:0000313" key="17">
    <source>
        <dbReference type="EMBL" id="KAG1794825.1"/>
    </source>
</evidence>
<organism evidence="17 18">
    <name type="scientific">Suillus plorans</name>
    <dbReference type="NCBI Taxonomy" id="116603"/>
    <lineage>
        <taxon>Eukaryota</taxon>
        <taxon>Fungi</taxon>
        <taxon>Dikarya</taxon>
        <taxon>Basidiomycota</taxon>
        <taxon>Agaricomycotina</taxon>
        <taxon>Agaricomycetes</taxon>
        <taxon>Agaricomycetidae</taxon>
        <taxon>Boletales</taxon>
        <taxon>Suillineae</taxon>
        <taxon>Suillaceae</taxon>
        <taxon>Suillus</taxon>
    </lineage>
</organism>
<keyword evidence="11" id="KW-0119">Carbohydrate metabolism</keyword>
<keyword evidence="8" id="KW-0186">Copper</keyword>
<keyword evidence="7" id="KW-0560">Oxidoreductase</keyword>
<accession>A0A9P7ASY2</accession>
<dbReference type="InterPro" id="IPR005103">
    <property type="entry name" value="AA9_LPMO"/>
</dbReference>
<dbReference type="Pfam" id="PF03443">
    <property type="entry name" value="AA9"/>
    <property type="match status" value="1"/>
</dbReference>
<gene>
    <name evidence="17" type="ORF">HD556DRAFT_1474189</name>
</gene>
<evidence type="ECO:0000256" key="11">
    <source>
        <dbReference type="ARBA" id="ARBA00023277"/>
    </source>
</evidence>
<dbReference type="GO" id="GO:0046872">
    <property type="term" value="F:metal ion binding"/>
    <property type="evidence" value="ECO:0007669"/>
    <property type="project" value="UniProtKB-KW"/>
</dbReference>
<evidence type="ECO:0000256" key="9">
    <source>
        <dbReference type="ARBA" id="ARBA00023033"/>
    </source>
</evidence>
<evidence type="ECO:0000313" key="18">
    <source>
        <dbReference type="Proteomes" id="UP000719766"/>
    </source>
</evidence>
<dbReference type="Proteomes" id="UP000719766">
    <property type="component" value="Unassembled WGS sequence"/>
</dbReference>
<evidence type="ECO:0000256" key="10">
    <source>
        <dbReference type="ARBA" id="ARBA00023157"/>
    </source>
</evidence>
<comment type="catalytic activity">
    <reaction evidence="14">
        <text>[(1-&gt;4)-beta-D-glucosyl]n+m + reduced acceptor + O2 = 4-dehydro-beta-D-glucosyl-[(1-&gt;4)-beta-D-glucosyl]n-1 + [(1-&gt;4)-beta-D-glucosyl]m + acceptor + H2O.</text>
        <dbReference type="EC" id="1.14.99.56"/>
    </reaction>
</comment>
<comment type="similarity">
    <text evidence="13">Belongs to the polysaccharide monooxygenase AA9 family.</text>
</comment>
<evidence type="ECO:0000256" key="5">
    <source>
        <dbReference type="ARBA" id="ARBA00022729"/>
    </source>
</evidence>
<keyword evidence="18" id="KW-1185">Reference proteome</keyword>
<evidence type="ECO:0000256" key="6">
    <source>
        <dbReference type="ARBA" id="ARBA00023001"/>
    </source>
</evidence>
<dbReference type="AlphaFoldDB" id="A0A9P7ASY2"/>
<evidence type="ECO:0000256" key="3">
    <source>
        <dbReference type="ARBA" id="ARBA00022525"/>
    </source>
</evidence>
<keyword evidence="3" id="KW-0964">Secreted</keyword>
<keyword evidence="5" id="KW-0732">Signal</keyword>
<sequence length="151" mass="16104">MGRRNRWLIQCPLMHYMAKRNGSCSTYNSTNSEWFKISDLGLEADGNTWYQANLSQYCSYFASNMALIIAQIYNPPIQYTFPGPPVASFVDASSSSAEPSSAGFVSGSSAGTTSTFANGPSSTIIASSTPSPTVIGQCMLSGRSVNEGVVK</sequence>
<evidence type="ECO:0000256" key="15">
    <source>
        <dbReference type="ARBA" id="ARBA00047174"/>
    </source>
</evidence>
<dbReference type="Gene3D" id="2.70.50.70">
    <property type="match status" value="1"/>
</dbReference>
<comment type="caution">
    <text evidence="17">The sequence shown here is derived from an EMBL/GenBank/DDBJ whole genome shotgun (WGS) entry which is preliminary data.</text>
</comment>